<dbReference type="Pfam" id="PF13649">
    <property type="entry name" value="Methyltransf_25"/>
    <property type="match status" value="1"/>
</dbReference>
<dbReference type="GO" id="GO:0030798">
    <property type="term" value="F:trans-aconitate 2-methyltransferase activity"/>
    <property type="evidence" value="ECO:0007669"/>
    <property type="project" value="InterPro"/>
</dbReference>
<name>A0AAE0NMJ8_9PEZI</name>
<dbReference type="SUPFAM" id="SSF53335">
    <property type="entry name" value="S-adenosyl-L-methionine-dependent methyltransferases"/>
    <property type="match status" value="1"/>
</dbReference>
<keyword evidence="2" id="KW-0808">Transferase</keyword>
<dbReference type="InterPro" id="IPR029063">
    <property type="entry name" value="SAM-dependent_MTases_sf"/>
</dbReference>
<feature type="domain" description="Methyltransferase" evidence="3">
    <location>
        <begin position="44"/>
        <end position="140"/>
    </location>
</feature>
<evidence type="ECO:0000313" key="5">
    <source>
        <dbReference type="Proteomes" id="UP001287356"/>
    </source>
</evidence>
<dbReference type="PANTHER" id="PTHR43861:SF1">
    <property type="entry name" value="TRANS-ACONITATE 2-METHYLTRANSFERASE"/>
    <property type="match status" value="1"/>
</dbReference>
<proteinExistence type="predicted"/>
<dbReference type="InterPro" id="IPR023149">
    <property type="entry name" value="Trans_acon_MeTrfase_C"/>
</dbReference>
<dbReference type="Gene3D" id="1.10.150.290">
    <property type="entry name" value="S-adenosyl-L-methionine-dependent methyltransferases"/>
    <property type="match status" value="1"/>
</dbReference>
<dbReference type="Gene3D" id="3.40.50.150">
    <property type="entry name" value="Vaccinia Virus protein VP39"/>
    <property type="match status" value="1"/>
</dbReference>
<gene>
    <name evidence="4" type="ORF">B0T24DRAFT_607366</name>
</gene>
<dbReference type="EMBL" id="JAULSN010000001">
    <property type="protein sequence ID" value="KAK3384135.1"/>
    <property type="molecule type" value="Genomic_DNA"/>
</dbReference>
<dbReference type="AlphaFoldDB" id="A0AAE0NMJ8"/>
<dbReference type="InterPro" id="IPR041698">
    <property type="entry name" value="Methyltransf_25"/>
</dbReference>
<dbReference type="GO" id="GO:0032259">
    <property type="term" value="P:methylation"/>
    <property type="evidence" value="ECO:0007669"/>
    <property type="project" value="UniProtKB-KW"/>
</dbReference>
<sequence length="308" mass="35428">MADNYRDWDPEKYLQFEIHRKVAAIKLVKELKRLVAARWKPDCVIDLGCGPGTSTKVLESEFPNARIFGIDSSPSMIEAAKTRERAKEAPTTTYMHGNIETYVPEDGTDLIFSTEALQYLHADAQIETLQRLIQNLNPGGVLVFEHADNRAYDASAAYHEMILTIYKEAAWSQYFKQMRETERPHWAKIVAEEQYKDALNPSCSTVRTSRSVAQVILNNHQELVEWMKGAELRFILKTITDPDHRKAYLQRYMQRLEEVYPRDANGKIVLKWSMLLCVCVKKAEGIEEEGIDEEELDEVDMIVLPPDC</sequence>
<dbReference type="PANTHER" id="PTHR43861">
    <property type="entry name" value="TRANS-ACONITATE 2-METHYLTRANSFERASE-RELATED"/>
    <property type="match status" value="1"/>
</dbReference>
<accession>A0AAE0NMJ8</accession>
<evidence type="ECO:0000259" key="3">
    <source>
        <dbReference type="Pfam" id="PF13649"/>
    </source>
</evidence>
<evidence type="ECO:0000256" key="1">
    <source>
        <dbReference type="ARBA" id="ARBA00022603"/>
    </source>
</evidence>
<reference evidence="4" key="1">
    <citation type="journal article" date="2023" name="Mol. Phylogenet. Evol.">
        <title>Genome-scale phylogeny and comparative genomics of the fungal order Sordariales.</title>
        <authorList>
            <person name="Hensen N."/>
            <person name="Bonometti L."/>
            <person name="Westerberg I."/>
            <person name="Brannstrom I.O."/>
            <person name="Guillou S."/>
            <person name="Cros-Aarteil S."/>
            <person name="Calhoun S."/>
            <person name="Haridas S."/>
            <person name="Kuo A."/>
            <person name="Mondo S."/>
            <person name="Pangilinan J."/>
            <person name="Riley R."/>
            <person name="LaButti K."/>
            <person name="Andreopoulos B."/>
            <person name="Lipzen A."/>
            <person name="Chen C."/>
            <person name="Yan M."/>
            <person name="Daum C."/>
            <person name="Ng V."/>
            <person name="Clum A."/>
            <person name="Steindorff A."/>
            <person name="Ohm R.A."/>
            <person name="Martin F."/>
            <person name="Silar P."/>
            <person name="Natvig D.O."/>
            <person name="Lalanne C."/>
            <person name="Gautier V."/>
            <person name="Ament-Velasquez S.L."/>
            <person name="Kruys A."/>
            <person name="Hutchinson M.I."/>
            <person name="Powell A.J."/>
            <person name="Barry K."/>
            <person name="Miller A.N."/>
            <person name="Grigoriev I.V."/>
            <person name="Debuchy R."/>
            <person name="Gladieux P."/>
            <person name="Hiltunen Thoren M."/>
            <person name="Johannesson H."/>
        </authorList>
    </citation>
    <scope>NUCLEOTIDE SEQUENCE</scope>
    <source>
        <strain evidence="4">CBS 958.72</strain>
    </source>
</reference>
<organism evidence="4 5">
    <name type="scientific">Lasiosphaeria ovina</name>
    <dbReference type="NCBI Taxonomy" id="92902"/>
    <lineage>
        <taxon>Eukaryota</taxon>
        <taxon>Fungi</taxon>
        <taxon>Dikarya</taxon>
        <taxon>Ascomycota</taxon>
        <taxon>Pezizomycotina</taxon>
        <taxon>Sordariomycetes</taxon>
        <taxon>Sordariomycetidae</taxon>
        <taxon>Sordariales</taxon>
        <taxon>Lasiosphaeriaceae</taxon>
        <taxon>Lasiosphaeria</taxon>
    </lineage>
</organism>
<reference evidence="4" key="2">
    <citation type="submission" date="2023-06" db="EMBL/GenBank/DDBJ databases">
        <authorList>
            <consortium name="Lawrence Berkeley National Laboratory"/>
            <person name="Haridas S."/>
            <person name="Hensen N."/>
            <person name="Bonometti L."/>
            <person name="Westerberg I."/>
            <person name="Brannstrom I.O."/>
            <person name="Guillou S."/>
            <person name="Cros-Aarteil S."/>
            <person name="Calhoun S."/>
            <person name="Kuo A."/>
            <person name="Mondo S."/>
            <person name="Pangilinan J."/>
            <person name="Riley R."/>
            <person name="Labutti K."/>
            <person name="Andreopoulos B."/>
            <person name="Lipzen A."/>
            <person name="Chen C."/>
            <person name="Yanf M."/>
            <person name="Daum C."/>
            <person name="Ng V."/>
            <person name="Clum A."/>
            <person name="Steindorff A."/>
            <person name="Ohm R."/>
            <person name="Martin F."/>
            <person name="Silar P."/>
            <person name="Natvig D."/>
            <person name="Lalanne C."/>
            <person name="Gautier V."/>
            <person name="Ament-Velasquez S.L."/>
            <person name="Kruys A."/>
            <person name="Hutchinson M.I."/>
            <person name="Powell A.J."/>
            <person name="Barry K."/>
            <person name="Miller A.N."/>
            <person name="Grigoriev I.V."/>
            <person name="Debuchy R."/>
            <person name="Gladieux P."/>
            <person name="Thoren M.H."/>
            <person name="Johannesson H."/>
        </authorList>
    </citation>
    <scope>NUCLEOTIDE SEQUENCE</scope>
    <source>
        <strain evidence="4">CBS 958.72</strain>
    </source>
</reference>
<comment type="caution">
    <text evidence="4">The sequence shown here is derived from an EMBL/GenBank/DDBJ whole genome shotgun (WGS) entry which is preliminary data.</text>
</comment>
<keyword evidence="5" id="KW-1185">Reference proteome</keyword>
<dbReference type="Proteomes" id="UP001287356">
    <property type="component" value="Unassembled WGS sequence"/>
</dbReference>
<evidence type="ECO:0000256" key="2">
    <source>
        <dbReference type="ARBA" id="ARBA00022679"/>
    </source>
</evidence>
<evidence type="ECO:0000313" key="4">
    <source>
        <dbReference type="EMBL" id="KAK3384135.1"/>
    </source>
</evidence>
<protein>
    <submittedName>
        <fullName evidence="4">S-adenosyl-L-methionine-dependent methyltransferase</fullName>
    </submittedName>
</protein>
<keyword evidence="1 4" id="KW-0489">Methyltransferase</keyword>
<dbReference type="CDD" id="cd02440">
    <property type="entry name" value="AdoMet_MTases"/>
    <property type="match status" value="1"/>
</dbReference>